<keyword evidence="3" id="KW-0067">ATP-binding</keyword>
<dbReference type="GO" id="GO:0016787">
    <property type="term" value="F:hydrolase activity"/>
    <property type="evidence" value="ECO:0007669"/>
    <property type="project" value="UniProtKB-KW"/>
</dbReference>
<dbReference type="Proteomes" id="UP000094271">
    <property type="component" value="Unassembled WGS sequence"/>
</dbReference>
<dbReference type="AlphaFoldDB" id="A0A1E3UE29"/>
<accession>A0A1E3UE29</accession>
<evidence type="ECO:0000256" key="1">
    <source>
        <dbReference type="ARBA" id="ARBA00022741"/>
    </source>
</evidence>
<dbReference type="PANTHER" id="PTHR35372">
    <property type="entry name" value="ATP BINDING PROTEIN-RELATED"/>
    <property type="match status" value="1"/>
</dbReference>
<dbReference type="OrthoDB" id="9763644at2"/>
<dbReference type="InterPro" id="IPR045455">
    <property type="entry name" value="NrS-1_pol-like_helicase"/>
</dbReference>
<dbReference type="EMBL" id="MEHA01000016">
    <property type="protein sequence ID" value="ODR48711.1"/>
    <property type="molecule type" value="Genomic_DNA"/>
</dbReference>
<proteinExistence type="predicted"/>
<dbReference type="RefSeq" id="WP_025485030.1">
    <property type="nucleotide sequence ID" value="NZ_CABMHK010000142.1"/>
</dbReference>
<evidence type="ECO:0000313" key="5">
    <source>
        <dbReference type="EMBL" id="ODR48711.1"/>
    </source>
</evidence>
<gene>
    <name evidence="5" type="ORF">BEI59_20245</name>
</gene>
<evidence type="ECO:0000313" key="6">
    <source>
        <dbReference type="Proteomes" id="UP000094271"/>
    </source>
</evidence>
<dbReference type="NCBIfam" id="TIGR01613">
    <property type="entry name" value="primase_Cterm"/>
    <property type="match status" value="1"/>
</dbReference>
<dbReference type="PROSITE" id="PS51206">
    <property type="entry name" value="SF3_HELICASE_1"/>
    <property type="match status" value="1"/>
</dbReference>
<dbReference type="GO" id="GO:0005524">
    <property type="term" value="F:ATP binding"/>
    <property type="evidence" value="ECO:0007669"/>
    <property type="project" value="UniProtKB-KW"/>
</dbReference>
<dbReference type="InterPro" id="IPR006500">
    <property type="entry name" value="Helicase_put_C_phage/plasmid"/>
</dbReference>
<evidence type="ECO:0000256" key="2">
    <source>
        <dbReference type="ARBA" id="ARBA00022801"/>
    </source>
</evidence>
<dbReference type="InterPro" id="IPR014015">
    <property type="entry name" value="Helicase_SF3_DNA-vir"/>
</dbReference>
<protein>
    <submittedName>
        <fullName evidence="5">DNA primase</fullName>
    </submittedName>
</protein>
<comment type="caution">
    <text evidence="5">The sequence shown here is derived from an EMBL/GenBank/DDBJ whole genome shotgun (WGS) entry which is preliminary data.</text>
</comment>
<dbReference type="Gene3D" id="3.40.50.300">
    <property type="entry name" value="P-loop containing nucleotide triphosphate hydrolases"/>
    <property type="match status" value="1"/>
</dbReference>
<feature type="domain" description="SF3 helicase" evidence="4">
    <location>
        <begin position="150"/>
        <end position="306"/>
    </location>
</feature>
<dbReference type="Pfam" id="PF19263">
    <property type="entry name" value="DUF5906"/>
    <property type="match status" value="1"/>
</dbReference>
<keyword evidence="2" id="KW-0378">Hydrolase</keyword>
<name>A0A1E3UE29_9FIRM</name>
<reference evidence="5 6" key="1">
    <citation type="submission" date="2016-08" db="EMBL/GenBank/DDBJ databases">
        <authorList>
            <person name="Seilhamer J.J."/>
        </authorList>
    </citation>
    <scope>NUCLEOTIDE SEQUENCE [LARGE SCALE GENOMIC DNA]</scope>
    <source>
        <strain evidence="5 6">NML150140-1</strain>
    </source>
</reference>
<dbReference type="InterPro" id="IPR027417">
    <property type="entry name" value="P-loop_NTPase"/>
</dbReference>
<sequence>MRKNSAVPPSHGGWPAWYDGKNINEVLFCEEFLAAHPMKCIRGRLFTVDGAVEDEAVVSQQILETVSGCVTSGLSKLVSNLLASIKLQAYSPPLPIETDRIHVANGTYFMDGRFSPEKTYCNNRLAVGYLPDAPRPERWLRFLSELLEPEDIPTLQEYLGYCLLPTTRAQKMLLIIGRGGEGKSRIGLVMRAILGDSMNTTSIQKVENNRFSRADLEHKLLMVDDDMDLSALPKTNYIKSIITSECKMDLERKGVQSYQSLLYVRFLCFGNGALTALHDQSDGFFRRQIVLTTRDRPADRVDDPFLAEKLAAEREGIFLWCLEGLHRLIAQNYRFTISPKAQENVETVRRGSNNVVEFLQSEGYIRFRADYEASSKSIYKAYKVWCEDNVRKPLSANRLSSELTQNAAVYNVEPTNNIYSGGRRVRGFVGIEVVARPFG</sequence>
<dbReference type="PANTHER" id="PTHR35372:SF2">
    <property type="entry name" value="SF3 HELICASE DOMAIN-CONTAINING PROTEIN"/>
    <property type="match status" value="1"/>
</dbReference>
<keyword evidence="1" id="KW-0547">Nucleotide-binding</keyword>
<dbReference type="InterPro" id="IPR051620">
    <property type="entry name" value="ORF904-like_C"/>
</dbReference>
<organism evidence="5 6">
    <name type="scientific">Eisenbergiella tayi</name>
    <dbReference type="NCBI Taxonomy" id="1432052"/>
    <lineage>
        <taxon>Bacteria</taxon>
        <taxon>Bacillati</taxon>
        <taxon>Bacillota</taxon>
        <taxon>Clostridia</taxon>
        <taxon>Lachnospirales</taxon>
        <taxon>Lachnospiraceae</taxon>
        <taxon>Eisenbergiella</taxon>
    </lineage>
</organism>
<evidence type="ECO:0000256" key="3">
    <source>
        <dbReference type="ARBA" id="ARBA00022840"/>
    </source>
</evidence>
<evidence type="ECO:0000259" key="4">
    <source>
        <dbReference type="PROSITE" id="PS51206"/>
    </source>
</evidence>